<gene>
    <name evidence="2" type="ORF">PSDVSF_18410</name>
</gene>
<dbReference type="EMBL" id="AP024485">
    <property type="protein sequence ID" value="BCS88599.1"/>
    <property type="molecule type" value="Genomic_DNA"/>
</dbReference>
<feature type="region of interest" description="Disordered" evidence="1">
    <location>
        <begin position="48"/>
        <end position="83"/>
    </location>
</feature>
<evidence type="ECO:0000256" key="1">
    <source>
        <dbReference type="SAM" id="MobiDB-lite"/>
    </source>
</evidence>
<organism evidence="2 3">
    <name type="scientific">Pseudodesulfovibrio sediminis</name>
    <dbReference type="NCBI Taxonomy" id="2810563"/>
    <lineage>
        <taxon>Bacteria</taxon>
        <taxon>Pseudomonadati</taxon>
        <taxon>Thermodesulfobacteriota</taxon>
        <taxon>Desulfovibrionia</taxon>
        <taxon>Desulfovibrionales</taxon>
        <taxon>Desulfovibrionaceae</taxon>
    </lineage>
</organism>
<name>A0ABN6EU68_9BACT</name>
<evidence type="ECO:0000313" key="2">
    <source>
        <dbReference type="EMBL" id="BCS88599.1"/>
    </source>
</evidence>
<reference evidence="2" key="1">
    <citation type="journal article" date="2022" name="Arch. Microbiol.">
        <title>Pseudodesulfovibrio sediminis sp. nov., a mesophilic and neutrophilic sulfate-reducing bacterium isolated from sediment of a brackish lake.</title>
        <authorList>
            <person name="Takahashi A."/>
            <person name="Kojima H."/>
            <person name="Watanabe M."/>
            <person name="Fukui M."/>
        </authorList>
    </citation>
    <scope>NUCLEOTIDE SEQUENCE</scope>
    <source>
        <strain evidence="2">SF6</strain>
    </source>
</reference>
<dbReference type="Proteomes" id="UP001053296">
    <property type="component" value="Chromosome"/>
</dbReference>
<keyword evidence="3" id="KW-1185">Reference proteome</keyword>
<sequence length="83" mass="9324">MKTVFQERYGLCLRPLSGPFLPEQYGGLRSGEYRNRGHYAEFFTVYPDAGGDVRDGEEGASQQRDAQDDESDSDNINHGLHKA</sequence>
<protein>
    <submittedName>
        <fullName evidence="2">Uncharacterized protein</fullName>
    </submittedName>
</protein>
<evidence type="ECO:0000313" key="3">
    <source>
        <dbReference type="Proteomes" id="UP001053296"/>
    </source>
</evidence>
<proteinExistence type="predicted"/>
<accession>A0ABN6EU68</accession>